<gene>
    <name evidence="1" type="ORF">I2F25_06180</name>
</gene>
<evidence type="ECO:0008006" key="3">
    <source>
        <dbReference type="Google" id="ProtNLM"/>
    </source>
</evidence>
<reference evidence="1 2" key="1">
    <citation type="submission" date="2019-08" db="EMBL/GenBank/DDBJ databases">
        <title>Five species of Acinetobacter isolated from floral nectar and animal pollinators.</title>
        <authorList>
            <person name="Hendry T.A."/>
        </authorList>
    </citation>
    <scope>NUCLEOTIDE SEQUENCE [LARGE SCALE GENOMIC DNA]</scope>
    <source>
        <strain evidence="1 2">MD18.27</strain>
    </source>
</reference>
<name>A0ABU6DS23_9GAMM</name>
<dbReference type="Proteomes" id="UP001339883">
    <property type="component" value="Unassembled WGS sequence"/>
</dbReference>
<dbReference type="RefSeq" id="WP_195770963.1">
    <property type="nucleotide sequence ID" value="NZ_VTDN01000004.1"/>
</dbReference>
<proteinExistence type="predicted"/>
<protein>
    <recommendedName>
        <fullName evidence="3">Lipoprotein</fullName>
    </recommendedName>
</protein>
<accession>A0ABU6DS23</accession>
<dbReference type="EMBL" id="VTDN01000004">
    <property type="protein sequence ID" value="MEB5476636.1"/>
    <property type="molecule type" value="Genomic_DNA"/>
</dbReference>
<dbReference type="PROSITE" id="PS51257">
    <property type="entry name" value="PROKAR_LIPOPROTEIN"/>
    <property type="match status" value="1"/>
</dbReference>
<keyword evidence="2" id="KW-1185">Reference proteome</keyword>
<sequence>MRNIIGKSVLWGMCGMLLASCQTFQHARETANIRYSAPKLGSTVATVYCEGTANCEFERINNIVIVDESTHLINPSAIGQGYVRLKQRSTFDSNAIFLTLPAQQHEVVIRFYPISPDRAEKINVIQNFKPNKHYKFVMYRDRIKRSNNLLSVSVPDPLCVKLMENEKVIRRFCKPYNVLNGLGEFIEQKAG</sequence>
<comment type="caution">
    <text evidence="1">The sequence shown here is derived from an EMBL/GenBank/DDBJ whole genome shotgun (WGS) entry which is preliminary data.</text>
</comment>
<evidence type="ECO:0000313" key="2">
    <source>
        <dbReference type="Proteomes" id="UP001339883"/>
    </source>
</evidence>
<organism evidence="1 2">
    <name type="scientific">Acinetobacter pollinis</name>
    <dbReference type="NCBI Taxonomy" id="2605270"/>
    <lineage>
        <taxon>Bacteria</taxon>
        <taxon>Pseudomonadati</taxon>
        <taxon>Pseudomonadota</taxon>
        <taxon>Gammaproteobacteria</taxon>
        <taxon>Moraxellales</taxon>
        <taxon>Moraxellaceae</taxon>
        <taxon>Acinetobacter</taxon>
    </lineage>
</organism>
<evidence type="ECO:0000313" key="1">
    <source>
        <dbReference type="EMBL" id="MEB5476636.1"/>
    </source>
</evidence>